<dbReference type="OrthoDB" id="7865131at2"/>
<dbReference type="AlphaFoldDB" id="A0A1I6GEF7"/>
<reference evidence="2" key="1">
    <citation type="submission" date="2016-10" db="EMBL/GenBank/DDBJ databases">
        <authorList>
            <person name="Varghese N."/>
            <person name="Submissions S."/>
        </authorList>
    </citation>
    <scope>NUCLEOTIDE SEQUENCE [LARGE SCALE GENOMIC DNA]</scope>
    <source>
        <strain evidence="2">DSM 26879</strain>
    </source>
</reference>
<dbReference type="STRING" id="390270.SAMN04488005_1523"/>
<accession>A0A1I6GEF7</accession>
<dbReference type="Proteomes" id="UP000199478">
    <property type="component" value="Unassembled WGS sequence"/>
</dbReference>
<name>A0A1I6GEF7_9RHOB</name>
<organism evidence="1 2">
    <name type="scientific">Yoonia tamlensis</name>
    <dbReference type="NCBI Taxonomy" id="390270"/>
    <lineage>
        <taxon>Bacteria</taxon>
        <taxon>Pseudomonadati</taxon>
        <taxon>Pseudomonadota</taxon>
        <taxon>Alphaproteobacteria</taxon>
        <taxon>Rhodobacterales</taxon>
        <taxon>Paracoccaceae</taxon>
        <taxon>Yoonia</taxon>
    </lineage>
</organism>
<evidence type="ECO:0000313" key="2">
    <source>
        <dbReference type="Proteomes" id="UP000199478"/>
    </source>
</evidence>
<gene>
    <name evidence="1" type="ORF">SAMN04488005_1523</name>
</gene>
<proteinExistence type="predicted"/>
<dbReference type="RefSeq" id="WP_090198428.1">
    <property type="nucleotide sequence ID" value="NZ_FOYP01000001.1"/>
</dbReference>
<keyword evidence="2" id="KW-1185">Reference proteome</keyword>
<dbReference type="EMBL" id="FOYP01000001">
    <property type="protein sequence ID" value="SFR40585.1"/>
    <property type="molecule type" value="Genomic_DNA"/>
</dbReference>
<evidence type="ECO:0000313" key="1">
    <source>
        <dbReference type="EMBL" id="SFR40585.1"/>
    </source>
</evidence>
<sequence>MTQPASDRKGQPIVIRGVTYLSQAQAARALGVKPAAVCSAQARGRLNSVGLRRAQSVPEPNEVAPLVAVKPPPVQRRPIHRDLASVFHPRWCSRDDRALLTAKSAGDGIAAIADRLGRPCIAIEQRWHRLRAVPDIVKRLEAYGLSNEPYPELEAGARFAKPVSGIRTRAQSIDDVVSGSDGGIDHEH</sequence>
<protein>
    <submittedName>
        <fullName evidence="1">Uncharacterized protein</fullName>
    </submittedName>
</protein>